<reference evidence="1" key="1">
    <citation type="journal article" date="2020" name="mSystems">
        <title>Genome- and Community-Level Interaction Insights into Carbon Utilization and Element Cycling Functions of Hydrothermarchaeota in Hydrothermal Sediment.</title>
        <authorList>
            <person name="Zhou Z."/>
            <person name="Liu Y."/>
            <person name="Xu W."/>
            <person name="Pan J."/>
            <person name="Luo Z.H."/>
            <person name="Li M."/>
        </authorList>
    </citation>
    <scope>NUCLEOTIDE SEQUENCE [LARGE SCALE GENOMIC DNA]</scope>
    <source>
        <strain evidence="1">SpSt-788</strain>
    </source>
</reference>
<dbReference type="EMBL" id="DTHO01000031">
    <property type="protein sequence ID" value="HGG99466.1"/>
    <property type="molecule type" value="Genomic_DNA"/>
</dbReference>
<name>A0A7C4ELI5_9BACT</name>
<protein>
    <submittedName>
        <fullName evidence="1">DUF935 family protein</fullName>
    </submittedName>
</protein>
<evidence type="ECO:0000313" key="1">
    <source>
        <dbReference type="EMBL" id="HGG99466.1"/>
    </source>
</evidence>
<sequence length="500" mass="56976">MKKLWINEREYILLSEKASLSEELATRKRSIDYYGLLLYLPNPDPVLKKLGKDIIVYKELLGDARISGCVGSRKAGVLSLEWDIDRGKAKSRQAKLIIDLFKNLDVHQIISEALDAVLYGYAVLEIVWEKTGPYILPAKIQAKPQHWFVFDPEGNLRLRTIDNPIEGEPIPEYKFLLVQYNATYENPYGEPTLSKCFWPVTFKRGGLKFWVMFSEKYGMPYLIGKHPRGTSKEETDRLADVLEQMVQDAVAVIPDDSSVEIMEAGGKSASSAVYRELLEYCDQEITIALLGQNLTTEVKGGSYAATQSHMQVRKDLIDRDKKLIEGTFNRLIKWIYALNFADGEMPQFTMYEEEDVDKDLAERDEKLSNVLQLSGLKLSKQYFQKAYGLEEEDFEQQQIIPAPNQLNQQFSEPPSDKSTFPDQQAIDDAADTLSPEELQKQMEGVLKPIIQLIQGGNSYEEIMEKLVETFPDMDSDSIEQMLSRAIFISEVWGMLNAAKN</sequence>
<comment type="caution">
    <text evidence="1">The sequence shown here is derived from an EMBL/GenBank/DDBJ whole genome shotgun (WGS) entry which is preliminary data.</text>
</comment>
<proteinExistence type="predicted"/>
<organism evidence="1">
    <name type="scientific">Thermodesulfovibrio aggregans</name>
    <dbReference type="NCBI Taxonomy" id="86166"/>
    <lineage>
        <taxon>Bacteria</taxon>
        <taxon>Pseudomonadati</taxon>
        <taxon>Nitrospirota</taxon>
        <taxon>Thermodesulfovibrionia</taxon>
        <taxon>Thermodesulfovibrionales</taxon>
        <taxon>Thermodesulfovibrionaceae</taxon>
        <taxon>Thermodesulfovibrio</taxon>
    </lineage>
</organism>
<gene>
    <name evidence="1" type="ORF">ENV75_03310</name>
</gene>
<dbReference type="InterPro" id="IPR009279">
    <property type="entry name" value="Portal_Mu"/>
</dbReference>
<dbReference type="AlphaFoldDB" id="A0A7C4ELI5"/>
<dbReference type="Pfam" id="PF06074">
    <property type="entry name" value="Portal_Mu"/>
    <property type="match status" value="1"/>
</dbReference>
<accession>A0A7C4ELI5</accession>